<comment type="caution">
    <text evidence="3">The sequence shown here is derived from an EMBL/GenBank/DDBJ whole genome shotgun (WGS) entry which is preliminary data.</text>
</comment>
<keyword evidence="3" id="KW-0418">Kinase</keyword>
<sequence length="573" mass="65378">MSVPPSPGHPHDNNRVEQRNEDFCSSVDVELVKNLAARHNGDKPCRISAAAESGYTFTCYKVTFPDDGKEWVVRIAIPSPLEDEWDMVRTEVATTRHLQRLTKIPVPAVHAYGTNERLTTDQLKTQSWIISDRLPGKPIKGDHLKLMTREKRLRLFSQLGDVLAQLQELTFPNTGSLYPDDSDDMKAKIGPSLCRQDRILGGLDGVARTRPTFITAWDSIEHHLRMTRGMPDMRLIRRGNDIKDVISRQVVALDAVNRHVRDENHSFWREDAGFTLSHPCMIGERIFVDDDGNIQGIVQWACSEILPRQLCHPPDLVMGTYSTASDRKHNPVWAEFLEAITPDHSYHKHLRYYLDNKKHMGFASMLRSPSYVDFLYFWDKLYYTQHKQPPPEMLAEFFSKPENQAELDRRLADQKQHSDDVIVRQGAAMEPKLVEIRDWFIKVHELVILASKSGNYISEPFSSTPVLYANSGSSPAPSRLSAEGQVHMLLLRRRLSALQARDSASHVIERDRVVVDRRRHDRVWKLAAPGVLLQPGQSPVELRGRVSLVASPLLQVLLYLRDLGAERRHTSVL</sequence>
<reference evidence="3 4" key="1">
    <citation type="journal article" date="2016" name="Genome Biol. Evol.">
        <title>Divergent and convergent evolution of fungal pathogenicity.</title>
        <authorList>
            <person name="Shang Y."/>
            <person name="Xiao G."/>
            <person name="Zheng P."/>
            <person name="Cen K."/>
            <person name="Zhan S."/>
            <person name="Wang C."/>
        </authorList>
    </citation>
    <scope>NUCLEOTIDE SEQUENCE [LARGE SCALE GENOMIC DNA]</scope>
    <source>
        <strain evidence="3 4">RCEF 1005</strain>
    </source>
</reference>
<dbReference type="AlphaFoldDB" id="A0A162K6F2"/>
<dbReference type="SUPFAM" id="SSF56112">
    <property type="entry name" value="Protein kinase-like (PK-like)"/>
    <property type="match status" value="1"/>
</dbReference>
<dbReference type="Gene3D" id="3.30.200.20">
    <property type="entry name" value="Phosphorylase Kinase, domain 1"/>
    <property type="match status" value="1"/>
</dbReference>
<proteinExistence type="predicted"/>
<protein>
    <submittedName>
        <fullName evidence="3">Protein kinase-like domain protein</fullName>
    </submittedName>
</protein>
<dbReference type="STRING" id="1081108.A0A162K6F2"/>
<accession>A0A162K6F2</accession>
<keyword evidence="4" id="KW-1185">Reference proteome</keyword>
<feature type="compositionally biased region" description="Basic and acidic residues" evidence="1">
    <location>
        <begin position="9"/>
        <end position="20"/>
    </location>
</feature>
<dbReference type="OrthoDB" id="10003767at2759"/>
<dbReference type="PANTHER" id="PTHR21310">
    <property type="entry name" value="AMINOGLYCOSIDE PHOSPHOTRANSFERASE-RELATED-RELATED"/>
    <property type="match status" value="1"/>
</dbReference>
<name>A0A162K6F2_CORDF</name>
<evidence type="ECO:0000256" key="1">
    <source>
        <dbReference type="SAM" id="MobiDB-lite"/>
    </source>
</evidence>
<organism evidence="3 4">
    <name type="scientific">Akanthomyces lecanii RCEF 1005</name>
    <dbReference type="NCBI Taxonomy" id="1081108"/>
    <lineage>
        <taxon>Eukaryota</taxon>
        <taxon>Fungi</taxon>
        <taxon>Dikarya</taxon>
        <taxon>Ascomycota</taxon>
        <taxon>Pezizomycotina</taxon>
        <taxon>Sordariomycetes</taxon>
        <taxon>Hypocreomycetidae</taxon>
        <taxon>Hypocreales</taxon>
        <taxon>Cordycipitaceae</taxon>
        <taxon>Akanthomyces</taxon>
        <taxon>Cordyceps confragosa</taxon>
    </lineage>
</organism>
<evidence type="ECO:0000313" key="3">
    <source>
        <dbReference type="EMBL" id="OAA77583.1"/>
    </source>
</evidence>
<feature type="domain" description="Aminoglycoside phosphotransferase" evidence="2">
    <location>
        <begin position="51"/>
        <end position="176"/>
    </location>
</feature>
<dbReference type="Proteomes" id="UP000076881">
    <property type="component" value="Unassembled WGS sequence"/>
</dbReference>
<dbReference type="GO" id="GO:0016301">
    <property type="term" value="F:kinase activity"/>
    <property type="evidence" value="ECO:0007669"/>
    <property type="project" value="UniProtKB-KW"/>
</dbReference>
<dbReference type="Pfam" id="PF01636">
    <property type="entry name" value="APH"/>
    <property type="match status" value="1"/>
</dbReference>
<evidence type="ECO:0000259" key="2">
    <source>
        <dbReference type="Pfam" id="PF01636"/>
    </source>
</evidence>
<feature type="region of interest" description="Disordered" evidence="1">
    <location>
        <begin position="1"/>
        <end position="20"/>
    </location>
</feature>
<dbReference type="PANTHER" id="PTHR21310:SF13">
    <property type="entry name" value="AMINOGLYCOSIDE PHOSPHOTRANSFERASE DOMAIN-CONTAINING PROTEIN"/>
    <property type="match status" value="1"/>
</dbReference>
<dbReference type="InterPro" id="IPR002575">
    <property type="entry name" value="Aminoglycoside_PTrfase"/>
</dbReference>
<dbReference type="EMBL" id="AZHF01000003">
    <property type="protein sequence ID" value="OAA77583.1"/>
    <property type="molecule type" value="Genomic_DNA"/>
</dbReference>
<dbReference type="InterPro" id="IPR011009">
    <property type="entry name" value="Kinase-like_dom_sf"/>
</dbReference>
<evidence type="ECO:0000313" key="4">
    <source>
        <dbReference type="Proteomes" id="UP000076881"/>
    </source>
</evidence>
<dbReference type="InterPro" id="IPR051678">
    <property type="entry name" value="AGP_Transferase"/>
</dbReference>
<gene>
    <name evidence="3" type="ORF">LEL_04406</name>
</gene>
<keyword evidence="3" id="KW-0808">Transferase</keyword>